<name>A0A8S0Z7C9_ARCPL</name>
<keyword evidence="4" id="KW-1185">Reference proteome</keyword>
<evidence type="ECO:0000313" key="4">
    <source>
        <dbReference type="Proteomes" id="UP000494106"/>
    </source>
</evidence>
<dbReference type="EMBL" id="CADEBC010000598">
    <property type="protein sequence ID" value="CAB3258476.1"/>
    <property type="molecule type" value="Genomic_DNA"/>
</dbReference>
<reference evidence="4 5" key="1">
    <citation type="submission" date="2020-04" db="EMBL/GenBank/DDBJ databases">
        <authorList>
            <person name="Wallbank WR R."/>
            <person name="Pardo Diaz C."/>
            <person name="Kozak K."/>
            <person name="Martin S."/>
            <person name="Jiggins C."/>
            <person name="Moest M."/>
            <person name="Warren A I."/>
            <person name="Byers J.R.P. K."/>
            <person name="Montejo-Kovacevich G."/>
            <person name="Yen C E."/>
        </authorList>
    </citation>
    <scope>NUCLEOTIDE SEQUENCE [LARGE SCALE GENOMIC DNA]</scope>
</reference>
<dbReference type="EMBL" id="CADEBD010000279">
    <property type="protein sequence ID" value="CAB3227762.1"/>
    <property type="molecule type" value="Genomic_DNA"/>
</dbReference>
<proteinExistence type="predicted"/>
<sequence length="94" mass="10384">MSSSTMNAKQDLENDDDDERHTAPNDLKEYCMVLERLAVDRDLVLNNLGGDCGREVALVHAGPVATGCLAERHKGRMRAAVDDAPCHNGLHRYH</sequence>
<evidence type="ECO:0000313" key="5">
    <source>
        <dbReference type="Proteomes" id="UP000494256"/>
    </source>
</evidence>
<dbReference type="AlphaFoldDB" id="A0A8S0Z7C9"/>
<feature type="region of interest" description="Disordered" evidence="1">
    <location>
        <begin position="1"/>
        <end position="25"/>
    </location>
</feature>
<evidence type="ECO:0000313" key="3">
    <source>
        <dbReference type="EMBL" id="CAB3258476.1"/>
    </source>
</evidence>
<evidence type="ECO:0000313" key="2">
    <source>
        <dbReference type="EMBL" id="CAB3227762.1"/>
    </source>
</evidence>
<protein>
    <submittedName>
        <fullName evidence="2">Uncharacterized protein</fullName>
    </submittedName>
</protein>
<evidence type="ECO:0000256" key="1">
    <source>
        <dbReference type="SAM" id="MobiDB-lite"/>
    </source>
</evidence>
<comment type="caution">
    <text evidence="2">The sequence shown here is derived from an EMBL/GenBank/DDBJ whole genome shotgun (WGS) entry which is preliminary data.</text>
</comment>
<dbReference type="Proteomes" id="UP000494106">
    <property type="component" value="Unassembled WGS sequence"/>
</dbReference>
<gene>
    <name evidence="3" type="ORF">APLA_LOCUS16532</name>
    <name evidence="2" type="ORF">APLA_LOCUS3244</name>
</gene>
<accession>A0A8S0Z7C9</accession>
<dbReference type="Proteomes" id="UP000494256">
    <property type="component" value="Unassembled WGS sequence"/>
</dbReference>
<organism evidence="2 5">
    <name type="scientific">Arctia plantaginis</name>
    <name type="common">Wood tiger moth</name>
    <name type="synonym">Phalaena plantaginis</name>
    <dbReference type="NCBI Taxonomy" id="874455"/>
    <lineage>
        <taxon>Eukaryota</taxon>
        <taxon>Metazoa</taxon>
        <taxon>Ecdysozoa</taxon>
        <taxon>Arthropoda</taxon>
        <taxon>Hexapoda</taxon>
        <taxon>Insecta</taxon>
        <taxon>Pterygota</taxon>
        <taxon>Neoptera</taxon>
        <taxon>Endopterygota</taxon>
        <taxon>Lepidoptera</taxon>
        <taxon>Glossata</taxon>
        <taxon>Ditrysia</taxon>
        <taxon>Noctuoidea</taxon>
        <taxon>Erebidae</taxon>
        <taxon>Arctiinae</taxon>
        <taxon>Arctia</taxon>
    </lineage>
</organism>